<name>A0A2W5KJK7_ANCNO</name>
<gene>
    <name evidence="1" type="ORF">DI565_07415</name>
</gene>
<dbReference type="Gene3D" id="3.40.630.40">
    <property type="entry name" value="Zn-dependent exopeptidases"/>
    <property type="match status" value="1"/>
</dbReference>
<reference evidence="1 2" key="1">
    <citation type="submission" date="2017-08" db="EMBL/GenBank/DDBJ databases">
        <title>Infants hospitalized years apart are colonized by the same room-sourced microbial strains.</title>
        <authorList>
            <person name="Brooks B."/>
            <person name="Olm M.R."/>
            <person name="Firek B.A."/>
            <person name="Baker R."/>
            <person name="Thomas B.C."/>
            <person name="Morowitz M.J."/>
            <person name="Banfield J.F."/>
        </authorList>
    </citation>
    <scope>NUCLEOTIDE SEQUENCE [LARGE SCALE GENOMIC DNA]</scope>
    <source>
        <strain evidence="1">S2_005_003_R2_43</strain>
    </source>
</reference>
<dbReference type="EMBL" id="QFPN01000003">
    <property type="protein sequence ID" value="PZQ17191.1"/>
    <property type="molecule type" value="Genomic_DNA"/>
</dbReference>
<dbReference type="Pfam" id="PF05013">
    <property type="entry name" value="FGase"/>
    <property type="match status" value="1"/>
</dbReference>
<dbReference type="SUPFAM" id="SSF53187">
    <property type="entry name" value="Zn-dependent exopeptidases"/>
    <property type="match status" value="1"/>
</dbReference>
<dbReference type="AlphaFoldDB" id="A0A2W5KJK7"/>
<proteinExistence type="predicted"/>
<accession>A0A2W5KJK7</accession>
<sequence length="294" mass="32673">MDDLDDLHPAFDIVEPESRSSPVTFNSPHSGARYPASFLAASRLDPRALRRSEDAYVDELFAAATRFGAPLMRAHFPRAFIDVNREPYELDPRMFEGRLPPFANTRSMRVAGGLGTIARVVGDAQEIYGARLPVEEALDRIERIYKPYHRALRRLVARAHREHGVALLIDCHSMPSIGVARDDRSRADVVLGDRYGASCAGAIVDFVEQEFRAQGFEVARNRPYAGGYITEHYGAPATGMHALQIELNRALYMNEQTHEKHRGFAELRASLTTIAERVATAPLGLFGTLRAAAE</sequence>
<protein>
    <submittedName>
        <fullName evidence="1">N-formylglutamate amidohydrolase</fullName>
    </submittedName>
</protein>
<organism evidence="1 2">
    <name type="scientific">Ancylobacter novellus</name>
    <name type="common">Thiobacillus novellus</name>
    <dbReference type="NCBI Taxonomy" id="921"/>
    <lineage>
        <taxon>Bacteria</taxon>
        <taxon>Pseudomonadati</taxon>
        <taxon>Pseudomonadota</taxon>
        <taxon>Alphaproteobacteria</taxon>
        <taxon>Hyphomicrobiales</taxon>
        <taxon>Xanthobacteraceae</taxon>
        <taxon>Ancylobacter</taxon>
    </lineage>
</organism>
<evidence type="ECO:0000313" key="1">
    <source>
        <dbReference type="EMBL" id="PZQ17191.1"/>
    </source>
</evidence>
<comment type="caution">
    <text evidence="1">The sequence shown here is derived from an EMBL/GenBank/DDBJ whole genome shotgun (WGS) entry which is preliminary data.</text>
</comment>
<evidence type="ECO:0000313" key="2">
    <source>
        <dbReference type="Proteomes" id="UP000249577"/>
    </source>
</evidence>
<dbReference type="Proteomes" id="UP000249577">
    <property type="component" value="Unassembled WGS sequence"/>
</dbReference>
<dbReference type="InterPro" id="IPR007709">
    <property type="entry name" value="N-FG_amidohydro"/>
</dbReference>
<keyword evidence="1" id="KW-0378">Hydrolase</keyword>
<dbReference type="GO" id="GO:0016787">
    <property type="term" value="F:hydrolase activity"/>
    <property type="evidence" value="ECO:0007669"/>
    <property type="project" value="UniProtKB-KW"/>
</dbReference>